<feature type="domain" description="HRDC" evidence="7">
    <location>
        <begin position="211"/>
        <end position="291"/>
    </location>
</feature>
<evidence type="ECO:0000256" key="3">
    <source>
        <dbReference type="ARBA" id="ARBA00022722"/>
    </source>
</evidence>
<evidence type="ECO:0000313" key="11">
    <source>
        <dbReference type="Proteomes" id="UP000293172"/>
    </source>
</evidence>
<comment type="similarity">
    <text evidence="6">Belongs to the RNase D family.</text>
</comment>
<keyword evidence="5 6" id="KW-0269">Exonuclease</keyword>
<dbReference type="EMBL" id="QJUM01000009">
    <property type="protein sequence ID" value="TBV07074.1"/>
    <property type="molecule type" value="Genomic_DNA"/>
</dbReference>
<comment type="catalytic activity">
    <reaction evidence="6">
        <text>Exonucleolytic cleavage that removes extra residues from the 3'-terminus of tRNA to produce 5'-mononucleotides.</text>
        <dbReference type="EC" id="3.1.13.5"/>
    </reaction>
</comment>
<dbReference type="Proteomes" id="UP000291334">
    <property type="component" value="Unassembled WGS sequence"/>
</dbReference>
<evidence type="ECO:0000259" key="7">
    <source>
        <dbReference type="PROSITE" id="PS50967"/>
    </source>
</evidence>
<dbReference type="GO" id="GO:0008408">
    <property type="term" value="F:3'-5' exonuclease activity"/>
    <property type="evidence" value="ECO:0007669"/>
    <property type="project" value="InterPro"/>
</dbReference>
<dbReference type="SMART" id="SM00341">
    <property type="entry name" value="HRDC"/>
    <property type="match status" value="1"/>
</dbReference>
<evidence type="ECO:0000256" key="1">
    <source>
        <dbReference type="ARBA" id="ARBA00022490"/>
    </source>
</evidence>
<dbReference type="OrthoDB" id="9800549at2"/>
<dbReference type="InterPro" id="IPR051086">
    <property type="entry name" value="RNase_D-like"/>
</dbReference>
<comment type="subcellular location">
    <subcellularLocation>
        <location evidence="6">Cytoplasm</location>
    </subcellularLocation>
</comment>
<dbReference type="PANTHER" id="PTHR47649">
    <property type="entry name" value="RIBONUCLEASE D"/>
    <property type="match status" value="1"/>
</dbReference>
<keyword evidence="3 6" id="KW-0540">Nuclease</keyword>
<reference evidence="10 11" key="1">
    <citation type="submission" date="2018-06" db="EMBL/GenBank/DDBJ databases">
        <title>Three novel Pseudomonas species isolated from symptomatic oak.</title>
        <authorList>
            <person name="Bueno-Gonzalez V."/>
            <person name="Brady C."/>
        </authorList>
    </citation>
    <scope>NUCLEOTIDE SEQUENCE [LARGE SCALE GENOMIC DNA]</scope>
    <source>
        <strain evidence="9 10">P26B</strain>
        <strain evidence="8 11">P6B</strain>
    </source>
</reference>
<dbReference type="Proteomes" id="UP000293172">
    <property type="component" value="Unassembled WGS sequence"/>
</dbReference>
<evidence type="ECO:0000313" key="8">
    <source>
        <dbReference type="EMBL" id="TBU93418.1"/>
    </source>
</evidence>
<dbReference type="Pfam" id="PF00570">
    <property type="entry name" value="HRDC"/>
    <property type="match status" value="1"/>
</dbReference>
<dbReference type="Gene3D" id="1.10.150.80">
    <property type="entry name" value="HRDC domain"/>
    <property type="match status" value="2"/>
</dbReference>
<dbReference type="HAMAP" id="MF_01899">
    <property type="entry name" value="RNase_D"/>
    <property type="match status" value="1"/>
</dbReference>
<dbReference type="SUPFAM" id="SSF47819">
    <property type="entry name" value="HRDC-like"/>
    <property type="match status" value="2"/>
</dbReference>
<dbReference type="SUPFAM" id="SSF53098">
    <property type="entry name" value="Ribonuclease H-like"/>
    <property type="match status" value="1"/>
</dbReference>
<dbReference type="GO" id="GO:0033890">
    <property type="term" value="F:ribonuclease D activity"/>
    <property type="evidence" value="ECO:0007669"/>
    <property type="project" value="UniProtKB-UniRule"/>
</dbReference>
<organism evidence="8 11">
    <name type="scientific">Phytopseudomonas dryadis</name>
    <dbReference type="NCBI Taxonomy" id="2487520"/>
    <lineage>
        <taxon>Bacteria</taxon>
        <taxon>Pseudomonadati</taxon>
        <taxon>Pseudomonadota</taxon>
        <taxon>Gammaproteobacteria</taxon>
        <taxon>Pseudomonadales</taxon>
        <taxon>Pseudomonadaceae</taxon>
        <taxon>Phytopseudomonas</taxon>
    </lineage>
</organism>
<dbReference type="InterPro" id="IPR044876">
    <property type="entry name" value="HRDC_dom_sf"/>
</dbReference>
<dbReference type="PROSITE" id="PS50967">
    <property type="entry name" value="HRDC"/>
    <property type="match status" value="1"/>
</dbReference>
<dbReference type="EC" id="3.1.13.5" evidence="6"/>
<dbReference type="Gene3D" id="3.30.420.10">
    <property type="entry name" value="Ribonuclease H-like superfamily/Ribonuclease H"/>
    <property type="match status" value="1"/>
</dbReference>
<dbReference type="PANTHER" id="PTHR47649:SF1">
    <property type="entry name" value="RIBONUCLEASE D"/>
    <property type="match status" value="1"/>
</dbReference>
<dbReference type="InterPro" id="IPR002121">
    <property type="entry name" value="HRDC_dom"/>
</dbReference>
<keyword evidence="2 6" id="KW-0819">tRNA processing</keyword>
<dbReference type="RefSeq" id="WP_131173785.1">
    <property type="nucleotide sequence ID" value="NZ_QJUL01000012.1"/>
</dbReference>
<comment type="caution">
    <text evidence="8">The sequence shown here is derived from an EMBL/GenBank/DDBJ whole genome shotgun (WGS) entry which is preliminary data.</text>
</comment>
<gene>
    <name evidence="6 8" type="primary">rnd</name>
    <name evidence="9" type="ORF">DNK34_09625</name>
    <name evidence="8" type="ORF">DNK44_10560</name>
</gene>
<dbReference type="InterPro" id="IPR006292">
    <property type="entry name" value="RNase_D"/>
</dbReference>
<evidence type="ECO:0000256" key="2">
    <source>
        <dbReference type="ARBA" id="ARBA00022694"/>
    </source>
</evidence>
<dbReference type="GO" id="GO:0000166">
    <property type="term" value="F:nucleotide binding"/>
    <property type="evidence" value="ECO:0007669"/>
    <property type="project" value="InterPro"/>
</dbReference>
<comment type="cofactor">
    <cofactor evidence="6">
        <name>a divalent metal cation</name>
        <dbReference type="ChEBI" id="CHEBI:60240"/>
    </cofactor>
</comment>
<dbReference type="InterPro" id="IPR010997">
    <property type="entry name" value="HRDC-like_sf"/>
</dbReference>
<dbReference type="InterPro" id="IPR012337">
    <property type="entry name" value="RNaseH-like_sf"/>
</dbReference>
<keyword evidence="10" id="KW-1185">Reference proteome</keyword>
<dbReference type="AlphaFoldDB" id="A0A4Q9R2B0"/>
<dbReference type="NCBIfam" id="TIGR01388">
    <property type="entry name" value="rnd"/>
    <property type="match status" value="1"/>
</dbReference>
<dbReference type="Pfam" id="PF01612">
    <property type="entry name" value="DNA_pol_A_exo1"/>
    <property type="match status" value="1"/>
</dbReference>
<proteinExistence type="inferred from homology"/>
<evidence type="ECO:0000256" key="6">
    <source>
        <dbReference type="HAMAP-Rule" id="MF_01899"/>
    </source>
</evidence>
<evidence type="ECO:0000256" key="5">
    <source>
        <dbReference type="ARBA" id="ARBA00022839"/>
    </source>
</evidence>
<sequence length="377" mass="42294">MAIDILWIRDDATLAQHCTAWRKLPFVALDTEFMRVDTFYPIAGLLQVSEGERAYLIDPLLIDDWSAFAELLRDPAVVKVLHACSEDLEVLLRLTGSLPAPLFDSQLAAGYLNLGFSMGYSRLVQAVLAIELPKGETRSDWLQRPLSETQVSYAAEDVLHLAHLYLRLQERLPAEKNAWVLEDGAELVAALGREIAPEDAYREAKLAWKLSRAQLAVLRALCAWRERQARARNQPRNRILREHALWPLARSQPSDLVSLARIEDMHPKTVRQDGETILQLIRDAAALPASEWPPALPEPLPLEATGLLKKLRAVGQREGERLGIAPELMLRKKTLEALLKSGYPDGPYHLPESLRGWRRELMGQALLDCLAAEGEPA</sequence>
<evidence type="ECO:0000313" key="10">
    <source>
        <dbReference type="Proteomes" id="UP000291334"/>
    </source>
</evidence>
<dbReference type="GO" id="GO:0003676">
    <property type="term" value="F:nucleic acid binding"/>
    <property type="evidence" value="ECO:0007669"/>
    <property type="project" value="InterPro"/>
</dbReference>
<dbReference type="GO" id="GO:0005737">
    <property type="term" value="C:cytoplasm"/>
    <property type="evidence" value="ECO:0007669"/>
    <property type="project" value="UniProtKB-SubCell"/>
</dbReference>
<dbReference type="InterPro" id="IPR036397">
    <property type="entry name" value="RNaseH_sf"/>
</dbReference>
<comment type="function">
    <text evidence="6">Exonuclease involved in the 3' processing of various precursor tRNAs. Initiates hydrolysis at the 3'-terminus of an RNA molecule and releases 5'-mononucleotides.</text>
</comment>
<evidence type="ECO:0000256" key="4">
    <source>
        <dbReference type="ARBA" id="ARBA00022801"/>
    </source>
</evidence>
<evidence type="ECO:0000313" key="9">
    <source>
        <dbReference type="EMBL" id="TBV07074.1"/>
    </source>
</evidence>
<dbReference type="GO" id="GO:0042780">
    <property type="term" value="P:tRNA 3'-end processing"/>
    <property type="evidence" value="ECO:0007669"/>
    <property type="project" value="UniProtKB-UniRule"/>
</dbReference>
<keyword evidence="1 6" id="KW-0963">Cytoplasm</keyword>
<keyword evidence="4 6" id="KW-0378">Hydrolase</keyword>
<protein>
    <recommendedName>
        <fullName evidence="6">Ribonuclease D</fullName>
        <shortName evidence="6">RNase D</shortName>
        <ecNumber evidence="6">3.1.13.5</ecNumber>
    </recommendedName>
</protein>
<name>A0A4Q9R2B0_9GAMM</name>
<dbReference type="EMBL" id="QJUL01000012">
    <property type="protein sequence ID" value="TBU93418.1"/>
    <property type="molecule type" value="Genomic_DNA"/>
</dbReference>
<dbReference type="SMART" id="SM00474">
    <property type="entry name" value="35EXOc"/>
    <property type="match status" value="1"/>
</dbReference>
<dbReference type="CDD" id="cd06142">
    <property type="entry name" value="RNaseD_exo"/>
    <property type="match status" value="1"/>
</dbReference>
<accession>A0A4Q9R2B0</accession>
<dbReference type="InterPro" id="IPR002562">
    <property type="entry name" value="3'-5'_exonuclease_dom"/>
</dbReference>